<sequence>MEYLLDREKIDKFINKNGKYTFKRRSITYVLPLPTREPERAKFERGFSAITGGVIRKVNEKDVHVSTSDDIIDDIIADGKFQDDESKTLFTHFLKDQVKELTEGKVTTLTQLGRIPLTDNVNERKGEIDLIRFFFDTFIRDNIDRLQTILQNHDDSDLITEILDLSTSDTANQKNSMTYYRCLFPQLREQFMRDLENLAKNPSFLAGHLSLLMVHYTFVAMSQLILQTNKLTGFNREELQPVYYLLEWEKAAKWRDSYRYGNKMLLGEMEGFFAHEHALNILGMNTFSTDRNQFYHDLKEKLSEAGPEAERQFIKSIYAWLSEVYHVKTNIVVEAYKVDKTLEMAFSDFIEAIKKGISNEVNSRYPKAFEAIISKFFRKHGGPLGTILSLSQEQLLMLVAVSITEDRIELKQLWKELERRGVWLDHHSKEEVVKVLDKLNYMEKKSDSGDAQYVKNVL</sequence>
<dbReference type="InterPro" id="IPR017645">
    <property type="entry name" value="Dnd_assoc_1"/>
</dbReference>
<proteinExistence type="predicted"/>
<dbReference type="AlphaFoldDB" id="A0A494ZTX5"/>
<reference evidence="1 2" key="1">
    <citation type="journal article" date="2016" name="Int. J. Syst. Evol. Microbiol.">
        <title>Oceanobacillus halophilus sp. nov., a novel moderately halophilic bacterium from a hypersaline lake.</title>
        <authorList>
            <person name="Amoozegar M.A."/>
            <person name="Bagheri M."/>
            <person name="Makhdoumi A."/>
            <person name="Nikou M.M."/>
            <person name="Fazeli S.A.S."/>
            <person name="Schumann P."/>
            <person name="Sproer C."/>
            <person name="Sanchez-Porro C."/>
            <person name="Ventosa A."/>
        </authorList>
    </citation>
    <scope>NUCLEOTIDE SEQUENCE [LARGE SCALE GENOMIC DNA]</scope>
    <source>
        <strain evidence="1 2">DSM 23996</strain>
    </source>
</reference>
<name>A0A494ZTX5_9BACI</name>
<evidence type="ECO:0000313" key="2">
    <source>
        <dbReference type="Proteomes" id="UP000269301"/>
    </source>
</evidence>
<gene>
    <name evidence="1" type="primary">dptG</name>
    <name evidence="1" type="ORF">D8M06_17755</name>
</gene>
<protein>
    <submittedName>
        <fullName evidence="1">DNA phosphorothioation-dependent restriction protein DptG</fullName>
    </submittedName>
</protein>
<keyword evidence="2" id="KW-1185">Reference proteome</keyword>
<dbReference type="RefSeq" id="WP_121205927.1">
    <property type="nucleotide sequence ID" value="NZ_RBZP01000024.1"/>
</dbReference>
<dbReference type="Proteomes" id="UP000269301">
    <property type="component" value="Unassembled WGS sequence"/>
</dbReference>
<dbReference type="EMBL" id="RBZP01000024">
    <property type="protein sequence ID" value="RKQ29340.1"/>
    <property type="molecule type" value="Genomic_DNA"/>
</dbReference>
<dbReference type="NCBIfam" id="TIGR03236">
    <property type="entry name" value="dnd_assoc_1"/>
    <property type="match status" value="1"/>
</dbReference>
<comment type="caution">
    <text evidence="1">The sequence shown here is derived from an EMBL/GenBank/DDBJ whole genome shotgun (WGS) entry which is preliminary data.</text>
</comment>
<organism evidence="1 2">
    <name type="scientific">Oceanobacillus halophilus</name>
    <dbReference type="NCBI Taxonomy" id="930130"/>
    <lineage>
        <taxon>Bacteria</taxon>
        <taxon>Bacillati</taxon>
        <taxon>Bacillota</taxon>
        <taxon>Bacilli</taxon>
        <taxon>Bacillales</taxon>
        <taxon>Bacillaceae</taxon>
        <taxon>Oceanobacillus</taxon>
    </lineage>
</organism>
<evidence type="ECO:0000313" key="1">
    <source>
        <dbReference type="EMBL" id="RKQ29340.1"/>
    </source>
</evidence>
<accession>A0A494ZTX5</accession>
<dbReference type="OrthoDB" id="2590988at2"/>